<dbReference type="InterPro" id="IPR006094">
    <property type="entry name" value="Oxid_FAD_bind_N"/>
</dbReference>
<organism evidence="5 6">
    <name type="scientific">Phyllosticta citribraziliensis</name>
    <dbReference type="NCBI Taxonomy" id="989973"/>
    <lineage>
        <taxon>Eukaryota</taxon>
        <taxon>Fungi</taxon>
        <taxon>Dikarya</taxon>
        <taxon>Ascomycota</taxon>
        <taxon>Pezizomycotina</taxon>
        <taxon>Dothideomycetes</taxon>
        <taxon>Dothideomycetes incertae sedis</taxon>
        <taxon>Botryosphaeriales</taxon>
        <taxon>Phyllostictaceae</taxon>
        <taxon>Phyllosticta</taxon>
    </lineage>
</organism>
<dbReference type="EMBL" id="JBBPEH010000002">
    <property type="protein sequence ID" value="KAK7542844.1"/>
    <property type="molecule type" value="Genomic_DNA"/>
</dbReference>
<evidence type="ECO:0000313" key="6">
    <source>
        <dbReference type="Proteomes" id="UP001360953"/>
    </source>
</evidence>
<evidence type="ECO:0000259" key="4">
    <source>
        <dbReference type="PROSITE" id="PS51387"/>
    </source>
</evidence>
<dbReference type="PANTHER" id="PTHR13878:SF91">
    <property type="entry name" value="FAD BINDING DOMAIN PROTEIN (AFU_ORTHOLOGUE AFUA_6G12070)-RELATED"/>
    <property type="match status" value="1"/>
</dbReference>
<keyword evidence="3" id="KW-0732">Signal</keyword>
<proteinExistence type="inferred from homology"/>
<dbReference type="InterPro" id="IPR016169">
    <property type="entry name" value="FAD-bd_PCMH_sub2"/>
</dbReference>
<dbReference type="InterPro" id="IPR050432">
    <property type="entry name" value="FAD-linked_Oxidoreductases_BP"/>
</dbReference>
<sequence length="597" mass="64190">MIPTFLTAHLLSTFIAAVAGAAIPEDWDSLNKTVEGRLFRGYPLAKPCFSTYEGAASPPDKTLCDLIAKGWKSDLALVTQCAGFMNTNWAACQKNASSCNLDFINPSDPANFAPPRDCHQGSVSPYYIDVRKISDIQAAFSFSRNTKTILSVKNTGHDYKGRSSAPNSLALWLTNLKPPLKLEKNFEPEGCPGPVGDGITMGGGQGMRGLYKFAEDNGVTVPGGTSSTVGAAGGWVSGGGHGFATNTLGLGVDNVLQIRAVLPDGRYVTANECQNQDIFFALRGGGGGTFGVNVEVTMKTYPKMSFQVANFAYTSSDPGNLRKFLQLIAENANQWADGGWGGYITPGVAGDSASALTLLTPKLDHTAAVQDMKPVLDFAATPGVKPVVMSINTANTYWEAYSKYLGYGEGEKVGLPTAVGSRLIPRVTFEDKSKRDALVDLLEDLVRKFNAPSGDPNAAAYGARIQIFAVAPSNYKLPGGRDTSSVTPAWRNATWEVFVNSVVNHANEASPLDTRQAFADAHEATERLIALTPGSGAYQNEADTFQSDPEETFWGTENYEKLYEIKRRVDPDNILTCHQCIGWQPGDVRYSCYPDIS</sequence>
<dbReference type="SUPFAM" id="SSF56176">
    <property type="entry name" value="FAD-binding/transporter-associated domain-like"/>
    <property type="match status" value="1"/>
</dbReference>
<dbReference type="InterPro" id="IPR012951">
    <property type="entry name" value="BBE"/>
</dbReference>
<name>A0ABR1M5G5_9PEZI</name>
<dbReference type="InterPro" id="IPR036318">
    <property type="entry name" value="FAD-bd_PCMH-like_sf"/>
</dbReference>
<dbReference type="Gene3D" id="3.30.465.10">
    <property type="match status" value="2"/>
</dbReference>
<dbReference type="Pfam" id="PF08031">
    <property type="entry name" value="BBE"/>
    <property type="match status" value="1"/>
</dbReference>
<dbReference type="Pfam" id="PF01565">
    <property type="entry name" value="FAD_binding_4"/>
    <property type="match status" value="1"/>
</dbReference>
<protein>
    <recommendedName>
        <fullName evidence="4">FAD-binding PCMH-type domain-containing protein</fullName>
    </recommendedName>
</protein>
<feature type="domain" description="FAD-binding PCMH-type" evidence="4">
    <location>
        <begin position="120"/>
        <end position="303"/>
    </location>
</feature>
<dbReference type="GeneID" id="92035329"/>
<evidence type="ECO:0000256" key="3">
    <source>
        <dbReference type="SAM" id="SignalP"/>
    </source>
</evidence>
<keyword evidence="6" id="KW-1185">Reference proteome</keyword>
<evidence type="ECO:0000256" key="1">
    <source>
        <dbReference type="ARBA" id="ARBA00005466"/>
    </source>
</evidence>
<reference evidence="5 6" key="1">
    <citation type="submission" date="2024-04" db="EMBL/GenBank/DDBJ databases">
        <title>Phyllosticta paracitricarpa is synonymous to the EU quarantine fungus P. citricarpa based on phylogenomic analyses.</title>
        <authorList>
            <consortium name="Lawrence Berkeley National Laboratory"/>
            <person name="Van ingen-buijs V.A."/>
            <person name="Van westerhoven A.C."/>
            <person name="Haridas S."/>
            <person name="Skiadas P."/>
            <person name="Martin F."/>
            <person name="Groenewald J.Z."/>
            <person name="Crous P.W."/>
            <person name="Seidl M.F."/>
        </authorList>
    </citation>
    <scope>NUCLEOTIDE SEQUENCE [LARGE SCALE GENOMIC DNA]</scope>
    <source>
        <strain evidence="5 6">CPC 17464</strain>
    </source>
</reference>
<keyword evidence="2" id="KW-0560">Oxidoreductase</keyword>
<dbReference type="InterPro" id="IPR016166">
    <property type="entry name" value="FAD-bd_PCMH"/>
</dbReference>
<evidence type="ECO:0000313" key="5">
    <source>
        <dbReference type="EMBL" id="KAK7542844.1"/>
    </source>
</evidence>
<accession>A0ABR1M5G5</accession>
<dbReference type="RefSeq" id="XP_066659137.1">
    <property type="nucleotide sequence ID" value="XM_066802423.1"/>
</dbReference>
<dbReference type="PROSITE" id="PS51387">
    <property type="entry name" value="FAD_PCMH"/>
    <property type="match status" value="1"/>
</dbReference>
<comment type="similarity">
    <text evidence="1">Belongs to the oxygen-dependent FAD-linked oxidoreductase family.</text>
</comment>
<gene>
    <name evidence="5" type="ORF">J3D65DRAFT_649964</name>
</gene>
<comment type="caution">
    <text evidence="5">The sequence shown here is derived from an EMBL/GenBank/DDBJ whole genome shotgun (WGS) entry which is preliminary data.</text>
</comment>
<dbReference type="Proteomes" id="UP001360953">
    <property type="component" value="Unassembled WGS sequence"/>
</dbReference>
<evidence type="ECO:0000256" key="2">
    <source>
        <dbReference type="ARBA" id="ARBA00023002"/>
    </source>
</evidence>
<dbReference type="PANTHER" id="PTHR13878">
    <property type="entry name" value="GULONOLACTONE OXIDASE"/>
    <property type="match status" value="1"/>
</dbReference>
<feature type="signal peptide" evidence="3">
    <location>
        <begin position="1"/>
        <end position="20"/>
    </location>
</feature>
<feature type="chain" id="PRO_5046504971" description="FAD-binding PCMH-type domain-containing protein" evidence="3">
    <location>
        <begin position="21"/>
        <end position="597"/>
    </location>
</feature>